<name>A0A5C2RLB0_9APHY</name>
<dbReference type="AlphaFoldDB" id="A0A5C2RLB0"/>
<protein>
    <submittedName>
        <fullName evidence="1">Uncharacterized protein</fullName>
    </submittedName>
</protein>
<sequence>MADINSTFTANPVDSPLMSLEEAMNRMTQVLDDDLSRCLNISRGLGLPEEYTAKMWRVKYVAEFRRLNGVFRQDSLETLIRLAAKVSEDKLCDALVRRYFEVRSLLADLNRLVKEADELASSIDKRLPPHHQAQLKDLAALDSVSNQLRQERWEEILRTYNAARRVLGFFSLPSNTLKDLLAPIRSLPKSVIEMKVAEVSDLQKRLYHIRGGQSSRFEVDSLTIR</sequence>
<proteinExistence type="predicted"/>
<evidence type="ECO:0000313" key="1">
    <source>
        <dbReference type="EMBL" id="RPD52372.1"/>
    </source>
</evidence>
<gene>
    <name evidence="1" type="ORF">L227DRAFT_568644</name>
</gene>
<organism evidence="1 2">
    <name type="scientific">Lentinus tigrinus ALCF2SS1-6</name>
    <dbReference type="NCBI Taxonomy" id="1328759"/>
    <lineage>
        <taxon>Eukaryota</taxon>
        <taxon>Fungi</taxon>
        <taxon>Dikarya</taxon>
        <taxon>Basidiomycota</taxon>
        <taxon>Agaricomycotina</taxon>
        <taxon>Agaricomycetes</taxon>
        <taxon>Polyporales</taxon>
        <taxon>Polyporaceae</taxon>
        <taxon>Lentinus</taxon>
    </lineage>
</organism>
<evidence type="ECO:0000313" key="2">
    <source>
        <dbReference type="Proteomes" id="UP000313359"/>
    </source>
</evidence>
<accession>A0A5C2RLB0</accession>
<keyword evidence="2" id="KW-1185">Reference proteome</keyword>
<reference evidence="1" key="1">
    <citation type="journal article" date="2018" name="Genome Biol. Evol.">
        <title>Genomics and development of Lentinus tigrinus, a white-rot wood-decaying mushroom with dimorphic fruiting bodies.</title>
        <authorList>
            <person name="Wu B."/>
            <person name="Xu Z."/>
            <person name="Knudson A."/>
            <person name="Carlson A."/>
            <person name="Chen N."/>
            <person name="Kovaka S."/>
            <person name="LaButti K."/>
            <person name="Lipzen A."/>
            <person name="Pennachio C."/>
            <person name="Riley R."/>
            <person name="Schakwitz W."/>
            <person name="Umezawa K."/>
            <person name="Ohm R.A."/>
            <person name="Grigoriev I.V."/>
            <person name="Nagy L.G."/>
            <person name="Gibbons J."/>
            <person name="Hibbett D."/>
        </authorList>
    </citation>
    <scope>NUCLEOTIDE SEQUENCE [LARGE SCALE GENOMIC DNA]</scope>
    <source>
        <strain evidence="1">ALCF2SS1-6</strain>
    </source>
</reference>
<dbReference type="EMBL" id="ML122368">
    <property type="protein sequence ID" value="RPD52372.1"/>
    <property type="molecule type" value="Genomic_DNA"/>
</dbReference>
<dbReference type="Proteomes" id="UP000313359">
    <property type="component" value="Unassembled WGS sequence"/>
</dbReference>